<comment type="caution">
    <text evidence="2">The sequence shown here is derived from an EMBL/GenBank/DDBJ whole genome shotgun (WGS) entry which is preliminary data.</text>
</comment>
<sequence length="128" mass="13002">MGAEHLLRAGDHSFELGDGPLLVGILNATPDSFSDGGAYPDTDARVARGRELLDAGADLVEVGGESGVTNRPAVEPAEEIERVVPLVECLAGETGAAVAVDTYKPEVADAAVRAGASMVNDSSGLINS</sequence>
<dbReference type="InterPro" id="IPR000489">
    <property type="entry name" value="Pterin-binding_dom"/>
</dbReference>
<dbReference type="Pfam" id="PF00809">
    <property type="entry name" value="Pterin_bind"/>
    <property type="match status" value="1"/>
</dbReference>
<dbReference type="PANTHER" id="PTHR20941">
    <property type="entry name" value="FOLATE SYNTHESIS PROTEINS"/>
    <property type="match status" value="1"/>
</dbReference>
<dbReference type="PROSITE" id="PS50972">
    <property type="entry name" value="PTERIN_BINDING"/>
    <property type="match status" value="1"/>
</dbReference>
<reference evidence="2" key="1">
    <citation type="journal article" date="2015" name="Nature">
        <title>Complex archaea that bridge the gap between prokaryotes and eukaryotes.</title>
        <authorList>
            <person name="Spang A."/>
            <person name="Saw J.H."/>
            <person name="Jorgensen S.L."/>
            <person name="Zaremba-Niedzwiedzka K."/>
            <person name="Martijn J."/>
            <person name="Lind A.E."/>
            <person name="van Eijk R."/>
            <person name="Schleper C."/>
            <person name="Guy L."/>
            <person name="Ettema T.J."/>
        </authorList>
    </citation>
    <scope>NUCLEOTIDE SEQUENCE</scope>
</reference>
<dbReference type="GO" id="GO:0005829">
    <property type="term" value="C:cytosol"/>
    <property type="evidence" value="ECO:0007669"/>
    <property type="project" value="TreeGrafter"/>
</dbReference>
<feature type="non-terminal residue" evidence="2">
    <location>
        <position position="128"/>
    </location>
</feature>
<dbReference type="GO" id="GO:0046654">
    <property type="term" value="P:tetrahydrofolate biosynthetic process"/>
    <property type="evidence" value="ECO:0007669"/>
    <property type="project" value="TreeGrafter"/>
</dbReference>
<name>A0A0F8YT71_9ZZZZ</name>
<proteinExistence type="predicted"/>
<dbReference type="AlphaFoldDB" id="A0A0F8YT71"/>
<dbReference type="Gene3D" id="3.20.20.20">
    <property type="entry name" value="Dihydropteroate synthase-like"/>
    <property type="match status" value="1"/>
</dbReference>
<dbReference type="PANTHER" id="PTHR20941:SF1">
    <property type="entry name" value="FOLIC ACID SYNTHESIS PROTEIN FOL1"/>
    <property type="match status" value="1"/>
</dbReference>
<dbReference type="InterPro" id="IPR045031">
    <property type="entry name" value="DHP_synth-like"/>
</dbReference>
<dbReference type="InterPro" id="IPR011005">
    <property type="entry name" value="Dihydropteroate_synth-like_sf"/>
</dbReference>
<protein>
    <recommendedName>
        <fullName evidence="1">Pterin-binding domain-containing protein</fullName>
    </recommendedName>
</protein>
<dbReference type="EMBL" id="LAZR01055178">
    <property type="protein sequence ID" value="KKK76960.1"/>
    <property type="molecule type" value="Genomic_DNA"/>
</dbReference>
<accession>A0A0F8YT71</accession>
<organism evidence="2">
    <name type="scientific">marine sediment metagenome</name>
    <dbReference type="NCBI Taxonomy" id="412755"/>
    <lineage>
        <taxon>unclassified sequences</taxon>
        <taxon>metagenomes</taxon>
        <taxon>ecological metagenomes</taxon>
    </lineage>
</organism>
<evidence type="ECO:0000313" key="2">
    <source>
        <dbReference type="EMBL" id="KKK76960.1"/>
    </source>
</evidence>
<evidence type="ECO:0000259" key="1">
    <source>
        <dbReference type="PROSITE" id="PS50972"/>
    </source>
</evidence>
<dbReference type="SUPFAM" id="SSF51717">
    <property type="entry name" value="Dihydropteroate synthetase-like"/>
    <property type="match status" value="1"/>
</dbReference>
<gene>
    <name evidence="2" type="ORF">LCGC14_2858390</name>
</gene>
<feature type="domain" description="Pterin-binding" evidence="1">
    <location>
        <begin position="20"/>
        <end position="128"/>
    </location>
</feature>
<dbReference type="PROSITE" id="PS00792">
    <property type="entry name" value="DHPS_1"/>
    <property type="match status" value="1"/>
</dbReference>
<dbReference type="GO" id="GO:0004156">
    <property type="term" value="F:dihydropteroate synthase activity"/>
    <property type="evidence" value="ECO:0007669"/>
    <property type="project" value="TreeGrafter"/>
</dbReference>